<dbReference type="InterPro" id="IPR003265">
    <property type="entry name" value="HhH-GPD_domain"/>
</dbReference>
<evidence type="ECO:0000256" key="3">
    <source>
        <dbReference type="ARBA" id="ARBA00012000"/>
    </source>
</evidence>
<dbReference type="FunFam" id="1.10.340.30:FF:000004">
    <property type="entry name" value="DNA-3-methyladenine glycosylase II"/>
    <property type="match status" value="1"/>
</dbReference>
<evidence type="ECO:0000256" key="2">
    <source>
        <dbReference type="ARBA" id="ARBA00010817"/>
    </source>
</evidence>
<dbReference type="InterPro" id="IPR051912">
    <property type="entry name" value="Alkylbase_DNA_Glycosylase/TA"/>
</dbReference>
<comment type="catalytic activity">
    <reaction evidence="1">
        <text>Hydrolysis of alkylated DNA, releasing 3-methyladenine, 3-methylguanine, 7-methylguanine and 7-methyladenine.</text>
        <dbReference type="EC" id="3.2.2.21"/>
    </reaction>
</comment>
<dbReference type="GO" id="GO:0006285">
    <property type="term" value="P:base-excision repair, AP site formation"/>
    <property type="evidence" value="ECO:0007669"/>
    <property type="project" value="TreeGrafter"/>
</dbReference>
<comment type="similarity">
    <text evidence="2">Belongs to the alkylbase DNA glycosidase AlkA family.</text>
</comment>
<dbReference type="OrthoDB" id="9811249at2"/>
<sequence length="206" mass="22485">MPIYKNVTLFYENLVKQAETHLSQVCPVMAQLIDKHGPCTLAGREFSPFATLATSIIGQQLSMKAADTIERRVLALVTGEFTAQAVAALAPEKLRAAGLSQAKVGYIQELASRASDGRLNLEALPEMDDESVIATLVELPGIGRWTAEMFLIFGLARPDVLSPGDAGLQRAVRQLFGEDATLQQIGTRWCPFCSVACWYLWRSLDG</sequence>
<dbReference type="GO" id="GO:0005737">
    <property type="term" value="C:cytoplasm"/>
    <property type="evidence" value="ECO:0007669"/>
    <property type="project" value="TreeGrafter"/>
</dbReference>
<dbReference type="SUPFAM" id="SSF48150">
    <property type="entry name" value="DNA-glycosylase"/>
    <property type="match status" value="1"/>
</dbReference>
<dbReference type="Proteomes" id="UP000072660">
    <property type="component" value="Unassembled WGS sequence"/>
</dbReference>
<dbReference type="GO" id="GO:0032993">
    <property type="term" value="C:protein-DNA complex"/>
    <property type="evidence" value="ECO:0007669"/>
    <property type="project" value="TreeGrafter"/>
</dbReference>
<dbReference type="GO" id="GO:0043916">
    <property type="term" value="F:DNA-7-methylguanine glycosylase activity"/>
    <property type="evidence" value="ECO:0007669"/>
    <property type="project" value="TreeGrafter"/>
</dbReference>
<dbReference type="Gene3D" id="1.10.1670.40">
    <property type="match status" value="1"/>
</dbReference>
<evidence type="ECO:0000313" key="7">
    <source>
        <dbReference type="EMBL" id="KXU39373.1"/>
    </source>
</evidence>
<dbReference type="CDD" id="cd00056">
    <property type="entry name" value="ENDO3c"/>
    <property type="match status" value="1"/>
</dbReference>
<dbReference type="GO" id="GO:0008725">
    <property type="term" value="F:DNA-3-methyladenine glycosylase activity"/>
    <property type="evidence" value="ECO:0007669"/>
    <property type="project" value="TreeGrafter"/>
</dbReference>
<dbReference type="EMBL" id="LSZO01000014">
    <property type="protein sequence ID" value="KXU39373.1"/>
    <property type="molecule type" value="Genomic_DNA"/>
</dbReference>
<evidence type="ECO:0000256" key="4">
    <source>
        <dbReference type="ARBA" id="ARBA00022763"/>
    </source>
</evidence>
<name>A0A139SXM0_9GAMM</name>
<keyword evidence="8" id="KW-1185">Reference proteome</keyword>
<comment type="caution">
    <text evidence="7">The sequence shown here is derived from an EMBL/GenBank/DDBJ whole genome shotgun (WGS) entry which is preliminary data.</text>
</comment>
<dbReference type="PANTHER" id="PTHR43003">
    <property type="entry name" value="DNA-3-METHYLADENINE GLYCOSYLASE"/>
    <property type="match status" value="1"/>
</dbReference>
<keyword evidence="4" id="KW-0227">DNA damage</keyword>
<dbReference type="PANTHER" id="PTHR43003:SF5">
    <property type="entry name" value="DNA-3-METHYLADENINE GLYCOSYLASE"/>
    <property type="match status" value="1"/>
</dbReference>
<dbReference type="SMART" id="SM00478">
    <property type="entry name" value="ENDO3c"/>
    <property type="match status" value="1"/>
</dbReference>
<dbReference type="InterPro" id="IPR011257">
    <property type="entry name" value="DNA_glycosylase"/>
</dbReference>
<feature type="domain" description="HhH-GPD" evidence="6">
    <location>
        <begin position="57"/>
        <end position="205"/>
    </location>
</feature>
<organism evidence="7 8">
    <name type="scientific">Ventosimonas gracilis</name>
    <dbReference type="NCBI Taxonomy" id="1680762"/>
    <lineage>
        <taxon>Bacteria</taxon>
        <taxon>Pseudomonadati</taxon>
        <taxon>Pseudomonadota</taxon>
        <taxon>Gammaproteobacteria</taxon>
        <taxon>Pseudomonadales</taxon>
        <taxon>Ventosimonadaceae</taxon>
        <taxon>Ventosimonas</taxon>
    </lineage>
</organism>
<dbReference type="EC" id="3.2.2.21" evidence="3"/>
<dbReference type="Pfam" id="PF00730">
    <property type="entry name" value="HhH-GPD"/>
    <property type="match status" value="1"/>
</dbReference>
<protein>
    <recommendedName>
        <fullName evidence="3">DNA-3-methyladenine glycosylase II</fullName>
        <ecNumber evidence="3">3.2.2.21</ecNumber>
    </recommendedName>
</protein>
<reference evidence="7 8" key="1">
    <citation type="submission" date="2016-02" db="EMBL/GenBank/DDBJ databases">
        <authorList>
            <person name="Wen L."/>
            <person name="He K."/>
            <person name="Yang H."/>
        </authorList>
    </citation>
    <scope>NUCLEOTIDE SEQUENCE [LARGE SCALE GENOMIC DNA]</scope>
    <source>
        <strain evidence="7 8">CV58</strain>
    </source>
</reference>
<evidence type="ECO:0000256" key="1">
    <source>
        <dbReference type="ARBA" id="ARBA00000086"/>
    </source>
</evidence>
<gene>
    <name evidence="7" type="ORF">AXE65_08870</name>
</gene>
<keyword evidence="5" id="KW-0234">DNA repair</keyword>
<dbReference type="GO" id="GO:0032131">
    <property type="term" value="F:alkylated DNA binding"/>
    <property type="evidence" value="ECO:0007669"/>
    <property type="project" value="TreeGrafter"/>
</dbReference>
<evidence type="ECO:0000313" key="8">
    <source>
        <dbReference type="Proteomes" id="UP000072660"/>
    </source>
</evidence>
<dbReference type="GO" id="GO:0006307">
    <property type="term" value="P:DNA alkylation repair"/>
    <property type="evidence" value="ECO:0007669"/>
    <property type="project" value="TreeGrafter"/>
</dbReference>
<dbReference type="Gene3D" id="1.10.340.30">
    <property type="entry name" value="Hypothetical protein, domain 2"/>
    <property type="match status" value="1"/>
</dbReference>
<dbReference type="RefSeq" id="WP_068386648.1">
    <property type="nucleotide sequence ID" value="NZ_LSZO01000014.1"/>
</dbReference>
<evidence type="ECO:0000256" key="5">
    <source>
        <dbReference type="ARBA" id="ARBA00023204"/>
    </source>
</evidence>
<evidence type="ECO:0000259" key="6">
    <source>
        <dbReference type="SMART" id="SM00478"/>
    </source>
</evidence>
<dbReference type="AlphaFoldDB" id="A0A139SXM0"/>
<proteinExistence type="inferred from homology"/>
<accession>A0A139SXM0</accession>